<feature type="compositionally biased region" description="Basic and acidic residues" evidence="1">
    <location>
        <begin position="141"/>
        <end position="152"/>
    </location>
</feature>
<dbReference type="AlphaFoldDB" id="A0A6V7PEZ7"/>
<protein>
    <recommendedName>
        <fullName evidence="3">Reverse transcriptase domain-containing protein</fullName>
    </recommendedName>
</protein>
<proteinExistence type="predicted"/>
<sequence length="203" mass="22925">MLDIREFCPSCPVRVEDWIMPVDLLALRKLGEFDVVLGMDWLTKYYATIDCKNRTVTFREPGQTEVVFRGCRSSLFAMTISSSRARQLISRGCIAYLASFVLKGDDDTPRIEDIRWCGNFRTCFRLSYRVSIRQMSGCPEHRNPLRSAREQAEVLQGKRPGSDEGENSDLRLANSETGEHCDHHCPRVTMLTSGGIVVAGSLV</sequence>
<dbReference type="EMBL" id="LR862147">
    <property type="protein sequence ID" value="CAD1829264.1"/>
    <property type="molecule type" value="Genomic_DNA"/>
</dbReference>
<reference evidence="2" key="1">
    <citation type="submission" date="2020-07" db="EMBL/GenBank/DDBJ databases">
        <authorList>
            <person name="Lin J."/>
        </authorList>
    </citation>
    <scope>NUCLEOTIDE SEQUENCE</scope>
</reference>
<organism evidence="2">
    <name type="scientific">Ananas comosus var. bracteatus</name>
    <name type="common">red pineapple</name>
    <dbReference type="NCBI Taxonomy" id="296719"/>
    <lineage>
        <taxon>Eukaryota</taxon>
        <taxon>Viridiplantae</taxon>
        <taxon>Streptophyta</taxon>
        <taxon>Embryophyta</taxon>
        <taxon>Tracheophyta</taxon>
        <taxon>Spermatophyta</taxon>
        <taxon>Magnoliopsida</taxon>
        <taxon>Liliopsida</taxon>
        <taxon>Poales</taxon>
        <taxon>Bromeliaceae</taxon>
        <taxon>Bromelioideae</taxon>
        <taxon>Ananas</taxon>
    </lineage>
</organism>
<feature type="region of interest" description="Disordered" evidence="1">
    <location>
        <begin position="141"/>
        <end position="170"/>
    </location>
</feature>
<dbReference type="InterPro" id="IPR021109">
    <property type="entry name" value="Peptidase_aspartic_dom_sf"/>
</dbReference>
<evidence type="ECO:0000256" key="1">
    <source>
        <dbReference type="SAM" id="MobiDB-lite"/>
    </source>
</evidence>
<dbReference type="Pfam" id="PF08284">
    <property type="entry name" value="RVP_2"/>
    <property type="match status" value="1"/>
</dbReference>
<dbReference type="Gene3D" id="2.40.70.10">
    <property type="entry name" value="Acid Proteases"/>
    <property type="match status" value="1"/>
</dbReference>
<gene>
    <name evidence="2" type="ORF">CB5_LOCUS12475</name>
</gene>
<accession>A0A6V7PEZ7</accession>
<evidence type="ECO:0000313" key="2">
    <source>
        <dbReference type="EMBL" id="CAD1829264.1"/>
    </source>
</evidence>
<evidence type="ECO:0008006" key="3">
    <source>
        <dbReference type="Google" id="ProtNLM"/>
    </source>
</evidence>
<name>A0A6V7PEZ7_ANACO</name>